<gene>
    <name evidence="6" type="ORF">B1806_01545</name>
</gene>
<keyword evidence="7" id="KW-1185">Reference proteome</keyword>
<dbReference type="AlphaFoldDB" id="A0A4S3KU25"/>
<evidence type="ECO:0000256" key="4">
    <source>
        <dbReference type="ARBA" id="ARBA00023163"/>
    </source>
</evidence>
<proteinExistence type="inferred from homology"/>
<dbReference type="GO" id="GO:0003700">
    <property type="term" value="F:DNA-binding transcription factor activity"/>
    <property type="evidence" value="ECO:0007669"/>
    <property type="project" value="InterPro"/>
</dbReference>
<evidence type="ECO:0000313" key="7">
    <source>
        <dbReference type="Proteomes" id="UP000307749"/>
    </source>
</evidence>
<dbReference type="EMBL" id="MWQO01000005">
    <property type="protein sequence ID" value="THD11968.1"/>
    <property type="molecule type" value="Genomic_DNA"/>
</dbReference>
<dbReference type="InterPro" id="IPR005119">
    <property type="entry name" value="LysR_subst-bd"/>
</dbReference>
<keyword evidence="4" id="KW-0804">Transcription</keyword>
<evidence type="ECO:0000259" key="5">
    <source>
        <dbReference type="PROSITE" id="PS50931"/>
    </source>
</evidence>
<dbReference type="InterPro" id="IPR036390">
    <property type="entry name" value="WH_DNA-bd_sf"/>
</dbReference>
<dbReference type="STRING" id="993689.GCA_002077135_02221"/>
<dbReference type="FunFam" id="1.10.10.10:FF:000001">
    <property type="entry name" value="LysR family transcriptional regulator"/>
    <property type="match status" value="1"/>
</dbReference>
<dbReference type="RefSeq" id="WP_081127724.1">
    <property type="nucleotide sequence ID" value="NZ_DAHXOC010000043.1"/>
</dbReference>
<dbReference type="Pfam" id="PF00126">
    <property type="entry name" value="HTH_1"/>
    <property type="match status" value="1"/>
</dbReference>
<dbReference type="FunFam" id="3.40.190.290:FF:000001">
    <property type="entry name" value="Transcriptional regulator, LysR family"/>
    <property type="match status" value="1"/>
</dbReference>
<keyword evidence="3" id="KW-0238">DNA-binding</keyword>
<dbReference type="InterPro" id="IPR058163">
    <property type="entry name" value="LysR-type_TF_proteobact-type"/>
</dbReference>
<dbReference type="PANTHER" id="PTHR30537:SF5">
    <property type="entry name" value="HTH-TYPE TRANSCRIPTIONAL ACTIVATOR TTDR-RELATED"/>
    <property type="match status" value="1"/>
</dbReference>
<dbReference type="PANTHER" id="PTHR30537">
    <property type="entry name" value="HTH-TYPE TRANSCRIPTIONAL REGULATOR"/>
    <property type="match status" value="1"/>
</dbReference>
<dbReference type="GO" id="GO:0006351">
    <property type="term" value="P:DNA-templated transcription"/>
    <property type="evidence" value="ECO:0007669"/>
    <property type="project" value="TreeGrafter"/>
</dbReference>
<dbReference type="PROSITE" id="PS50931">
    <property type="entry name" value="HTH_LYSR"/>
    <property type="match status" value="1"/>
</dbReference>
<dbReference type="CDD" id="cd08422">
    <property type="entry name" value="PBP2_CrgA_like"/>
    <property type="match status" value="1"/>
</dbReference>
<dbReference type="Gene3D" id="3.40.190.290">
    <property type="match status" value="1"/>
</dbReference>
<keyword evidence="2" id="KW-0805">Transcription regulation</keyword>
<evidence type="ECO:0000313" key="6">
    <source>
        <dbReference type="EMBL" id="THD11968.1"/>
    </source>
</evidence>
<evidence type="ECO:0000256" key="2">
    <source>
        <dbReference type="ARBA" id="ARBA00023015"/>
    </source>
</evidence>
<dbReference type="OrthoDB" id="9810065at2"/>
<accession>A0A4S3KU25</accession>
<reference evidence="6 7" key="1">
    <citation type="submission" date="2017-02" db="EMBL/GenBank/DDBJ databases">
        <title>Whole genome sequencing of Metallibacterium scheffleri DSM 24874 (T).</title>
        <authorList>
            <person name="Kumar S."/>
            <person name="Patil P."/>
            <person name="Patil P.B."/>
        </authorList>
    </citation>
    <scope>NUCLEOTIDE SEQUENCE [LARGE SCALE GENOMIC DNA]</scope>
    <source>
        <strain evidence="6 7">DSM 24874</strain>
    </source>
</reference>
<dbReference type="SUPFAM" id="SSF53850">
    <property type="entry name" value="Periplasmic binding protein-like II"/>
    <property type="match status" value="1"/>
</dbReference>
<name>A0A4S3KU25_9GAMM</name>
<evidence type="ECO:0000256" key="3">
    <source>
        <dbReference type="ARBA" id="ARBA00023125"/>
    </source>
</evidence>
<sequence>MDRYAAMQLFLRVVDDGSFAAAASHSGISRAQASKLIRALEEDLGVRLIQRTTRKLSLTEAGRHYHERVAAAMAALNEAAAEAGQRQTEPRGHLRVSAPTSFATRHLADALTEFLRRNPRIELELDLNDRRADLVRDGFDMAIRIGHLADSSLIARRIAPARMLAVAAPAYLKAHGTPTHPQQLEAHTALLYTLIPHHDLWTFAREQDTVNVRVHGPLHASNGDVLAAAVVRGLGVAVQPSFIVGDLVRSGELQRILCDWHLPEATIYAVYPAGRALPAKTRSLIDFLAARFGDEPYWDDGLFSAKQAAPIARRGKSVAKS</sequence>
<dbReference type="SUPFAM" id="SSF46785">
    <property type="entry name" value="Winged helix' DNA-binding domain"/>
    <property type="match status" value="1"/>
</dbReference>
<dbReference type="Proteomes" id="UP000307749">
    <property type="component" value="Unassembled WGS sequence"/>
</dbReference>
<dbReference type="Pfam" id="PF03466">
    <property type="entry name" value="LysR_substrate"/>
    <property type="match status" value="1"/>
</dbReference>
<dbReference type="GO" id="GO:0043565">
    <property type="term" value="F:sequence-specific DNA binding"/>
    <property type="evidence" value="ECO:0007669"/>
    <property type="project" value="TreeGrafter"/>
</dbReference>
<comment type="similarity">
    <text evidence="1">Belongs to the LysR transcriptional regulatory family.</text>
</comment>
<dbReference type="InterPro" id="IPR000847">
    <property type="entry name" value="LysR_HTH_N"/>
</dbReference>
<dbReference type="Gene3D" id="1.10.10.10">
    <property type="entry name" value="Winged helix-like DNA-binding domain superfamily/Winged helix DNA-binding domain"/>
    <property type="match status" value="1"/>
</dbReference>
<feature type="domain" description="HTH lysR-type" evidence="5">
    <location>
        <begin position="1"/>
        <end position="59"/>
    </location>
</feature>
<dbReference type="InterPro" id="IPR036388">
    <property type="entry name" value="WH-like_DNA-bd_sf"/>
</dbReference>
<evidence type="ECO:0000256" key="1">
    <source>
        <dbReference type="ARBA" id="ARBA00009437"/>
    </source>
</evidence>
<comment type="caution">
    <text evidence="6">The sequence shown here is derived from an EMBL/GenBank/DDBJ whole genome shotgun (WGS) entry which is preliminary data.</text>
</comment>
<protein>
    <recommendedName>
        <fullName evidence="5">HTH lysR-type domain-containing protein</fullName>
    </recommendedName>
</protein>
<organism evidence="6 7">
    <name type="scientific">Metallibacterium scheffleri</name>
    <dbReference type="NCBI Taxonomy" id="993689"/>
    <lineage>
        <taxon>Bacteria</taxon>
        <taxon>Pseudomonadati</taxon>
        <taxon>Pseudomonadota</taxon>
        <taxon>Gammaproteobacteria</taxon>
        <taxon>Lysobacterales</taxon>
        <taxon>Rhodanobacteraceae</taxon>
        <taxon>Metallibacterium</taxon>
    </lineage>
</organism>